<dbReference type="InParanoid" id="E8N3H1"/>
<gene>
    <name evidence="2" type="ordered locus">ANT_09510</name>
</gene>
<reference evidence="2 3" key="1">
    <citation type="submission" date="2010-12" db="EMBL/GenBank/DDBJ databases">
        <title>Whole genome sequence of Anaerolinea thermophila UNI-1.</title>
        <authorList>
            <person name="Narita-Yamada S."/>
            <person name="Kishi E."/>
            <person name="Watanabe Y."/>
            <person name="Takasaki K."/>
            <person name="Ankai A."/>
            <person name="Oguchi A."/>
            <person name="Fukui S."/>
            <person name="Takahashi M."/>
            <person name="Yashiro I."/>
            <person name="Hosoyama A."/>
            <person name="Sekiguchi Y."/>
            <person name="Hanada S."/>
            <person name="Fujita N."/>
        </authorList>
    </citation>
    <scope>NUCLEOTIDE SEQUENCE [LARGE SCALE GENOMIC DNA]</scope>
    <source>
        <strain evidence="3">DSM 14523 / JCM 11388 / NBRC 100420 / UNI-1</strain>
    </source>
</reference>
<dbReference type="STRING" id="926569.ANT_09510"/>
<feature type="region of interest" description="Disordered" evidence="1">
    <location>
        <begin position="83"/>
        <end position="103"/>
    </location>
</feature>
<evidence type="ECO:0000256" key="1">
    <source>
        <dbReference type="SAM" id="MobiDB-lite"/>
    </source>
</evidence>
<evidence type="ECO:0000313" key="2">
    <source>
        <dbReference type="EMBL" id="BAJ62985.1"/>
    </source>
</evidence>
<keyword evidence="3" id="KW-1185">Reference proteome</keyword>
<dbReference type="AlphaFoldDB" id="E8N3H1"/>
<organism evidence="2 3">
    <name type="scientific">Anaerolinea thermophila (strain DSM 14523 / JCM 11388 / NBRC 100420 / UNI-1)</name>
    <dbReference type="NCBI Taxonomy" id="926569"/>
    <lineage>
        <taxon>Bacteria</taxon>
        <taxon>Bacillati</taxon>
        <taxon>Chloroflexota</taxon>
        <taxon>Anaerolineae</taxon>
        <taxon>Anaerolineales</taxon>
        <taxon>Anaerolineaceae</taxon>
        <taxon>Anaerolinea</taxon>
    </lineage>
</organism>
<evidence type="ECO:0000313" key="3">
    <source>
        <dbReference type="Proteomes" id="UP000008922"/>
    </source>
</evidence>
<name>E8N3H1_ANATU</name>
<dbReference type="EMBL" id="AP012029">
    <property type="protein sequence ID" value="BAJ62985.1"/>
    <property type="molecule type" value="Genomic_DNA"/>
</dbReference>
<dbReference type="HOGENOM" id="CLU_2257864_0_0_0"/>
<protein>
    <submittedName>
        <fullName evidence="2">Uncharacterized protein</fullName>
    </submittedName>
</protein>
<dbReference type="Proteomes" id="UP000008922">
    <property type="component" value="Chromosome"/>
</dbReference>
<accession>E8N3H1</accession>
<sequence length="103" mass="11808">MQMDKEYWLELRLEQAREVVRRLERISADSYWAHQSSGVRGSLWRIIERLEKVRLGKAAFRPDDLSRLESLLDEAHAMLVAAGREIPDPEAKNHPSGQATPTA</sequence>
<proteinExistence type="predicted"/>
<dbReference type="KEGG" id="atm:ANT_09510"/>